<dbReference type="Proteomes" id="UP001430584">
    <property type="component" value="Unassembled WGS sequence"/>
</dbReference>
<feature type="compositionally biased region" description="Basic and acidic residues" evidence="1">
    <location>
        <begin position="1168"/>
        <end position="1179"/>
    </location>
</feature>
<proteinExistence type="predicted"/>
<dbReference type="PANTHER" id="PTHR21456">
    <property type="entry name" value="FAMILY WITH SEQUENCE SIMILARITY 102"/>
    <property type="match status" value="1"/>
</dbReference>
<dbReference type="Pfam" id="PF14611">
    <property type="entry name" value="KH_SLS1_1"/>
    <property type="match status" value="1"/>
</dbReference>
<evidence type="ECO:0000259" key="2">
    <source>
        <dbReference type="PROSITE" id="PS51840"/>
    </source>
</evidence>
<accession>A0ABR3C9A7</accession>
<comment type="caution">
    <text evidence="3">The sequence shown here is derived from an EMBL/GenBank/DDBJ whole genome shotgun (WGS) entry which is preliminary data.</text>
</comment>
<feature type="compositionally biased region" description="Low complexity" evidence="1">
    <location>
        <begin position="768"/>
        <end position="781"/>
    </location>
</feature>
<name>A0ABR3C9A7_9PEZI</name>
<feature type="compositionally biased region" description="Basic and acidic residues" evidence="1">
    <location>
        <begin position="725"/>
        <end position="734"/>
    </location>
</feature>
<feature type="compositionally biased region" description="Basic and acidic residues" evidence="1">
    <location>
        <begin position="783"/>
        <end position="799"/>
    </location>
</feature>
<dbReference type="Pfam" id="PF10358">
    <property type="entry name" value="NT-C2"/>
    <property type="match status" value="1"/>
</dbReference>
<dbReference type="EMBL" id="JAJVCZ030000008">
    <property type="protein sequence ID" value="KAL0256891.1"/>
    <property type="molecule type" value="Genomic_DNA"/>
</dbReference>
<keyword evidence="4" id="KW-1185">Reference proteome</keyword>
<feature type="region of interest" description="Disordered" evidence="1">
    <location>
        <begin position="250"/>
        <end position="328"/>
    </location>
</feature>
<dbReference type="InterPro" id="IPR039931">
    <property type="entry name" value="EEIG1/2-like"/>
</dbReference>
<dbReference type="PROSITE" id="PS51840">
    <property type="entry name" value="C2_NT"/>
    <property type="match status" value="1"/>
</dbReference>
<feature type="compositionally biased region" description="Basic and acidic residues" evidence="1">
    <location>
        <begin position="755"/>
        <end position="767"/>
    </location>
</feature>
<sequence length="1209" mass="136107">MQAFVPKHRRPKFDLQLRILDLNNVPLVSGISYVKWHIPGSAAAEHRGRTERRAIKEHKVFYAWEKHIPVRITIQNKSKMLEDAWMHFEVIQEYSAGGKNDRIVLGKVDLNLSEYVEASELEANGVVRRYLMQESKINSTLKIGVYMRQIDGDRDYIAPSLKNAQVFGGIAGIIAGEQVEGDESGHLPTLSKNSRADGELQDMYRRTEIAFWAAQPGELRADECIEDIFSGGDGWGGIEAKQMGDRLGVEADSTSLSDSGSRSPLRGWHRTTPSQGSNKSQDTLKKVRMAGHERGLSIRGRASLEQQANQMKAEAQLARPRPANEVDELDVRDDLRNFAQPEVPIRTVQDAPPEIRRESADYNPNANLIRTVPSERERPTRSKTGPQPKRHGRKGQTIQEISAPLQRQSLGERSEVLILRDLTPLPKKEKKASAVAPAEEDEAARRRREIREALEASIAGQSAVAGQEEANEQINKLRPVSAEGQQYPAFITRQAAKELRKALNGGYAVGQLRRYAAVHEGLEQLQVLKREERAEQRLLWQSAWREGISPIEQRLPEPEKTDVPLDRLPKMKVVDRILKELWNVSIIEDNEAVGEIEIKLNAWQFDLLLLAKQGGEFTILDHIGHQRKIRIDSYRPECILRFTAQRENGEQAVTDIERVLRRFTAGTFNLMDFESLRQKRGLDRLMDFFSPKDLEVTARLSNVVIDSSSESSKNYGRWTFPVQRDSTKEEKSQAVDEEPGSETLEDSTTTSAEAPPDHSLDDRKTESGSETLEGSTTTSTEAPPDHSPDDGETEAHDADSQPQLAERINQFFIAPFDNLSDVSKEAHDSAESTRQSYWMPSALTEFYATFGNVLHKRPPNNDSLSPISLPNILEHGGNPSRVFLHTVPGFSPLLQHLATYTRLNRHASEQMNPDALLFRFMPSPWDLEDPSSLEDFPELGLRVQLAKQTGKARFQGLGLTTRERIMDVLLPGKPVDVRFTQREVLWTNKVLDRSSEVRDYLSKISTNIDHGGSIWAPLTLTLRIPARFVKNSEKYSSLPAQYTDQGKEIVKQFIYTAVEHRQMCKYDLPDSNERVSYTSVEGGRFGGRRGELRVRLRKPAHDLEQLQRQVPDLVEGALNVASMIDDAVHGKLLSEPVPIIKYARHAAIKRLTPRGFEEPFPANVKYVDDEGGKNVESRGGKTKQASFRAEKTTQASFRAEEAPLKAGAN</sequence>
<evidence type="ECO:0000313" key="3">
    <source>
        <dbReference type="EMBL" id="KAL0256891.1"/>
    </source>
</evidence>
<feature type="domain" description="C2 NT-type" evidence="2">
    <location>
        <begin position="3"/>
        <end position="149"/>
    </location>
</feature>
<evidence type="ECO:0000313" key="4">
    <source>
        <dbReference type="Proteomes" id="UP001430584"/>
    </source>
</evidence>
<dbReference type="Pfam" id="PF20776">
    <property type="entry name" value="SLS1_N"/>
    <property type="match status" value="1"/>
</dbReference>
<feature type="region of interest" description="Disordered" evidence="1">
    <location>
        <begin position="1168"/>
        <end position="1209"/>
    </location>
</feature>
<dbReference type="PANTHER" id="PTHR21456:SF1">
    <property type="entry name" value="C2 NT-TYPE DOMAIN-CONTAINING PROTEIN"/>
    <property type="match status" value="1"/>
</dbReference>
<dbReference type="GeneID" id="92011785"/>
<feature type="region of interest" description="Disordered" evidence="1">
    <location>
        <begin position="710"/>
        <end position="801"/>
    </location>
</feature>
<dbReference type="InterPro" id="IPR019448">
    <property type="entry name" value="NT-C2"/>
</dbReference>
<feature type="compositionally biased region" description="Polar residues" evidence="1">
    <location>
        <begin position="271"/>
        <end position="281"/>
    </location>
</feature>
<dbReference type="InterPro" id="IPR048400">
    <property type="entry name" value="SLS1_N"/>
</dbReference>
<feature type="compositionally biased region" description="Low complexity" evidence="1">
    <location>
        <begin position="252"/>
        <end position="266"/>
    </location>
</feature>
<dbReference type="RefSeq" id="XP_066629920.1">
    <property type="nucleotide sequence ID" value="XM_066779116.1"/>
</dbReference>
<evidence type="ECO:0000256" key="1">
    <source>
        <dbReference type="SAM" id="MobiDB-lite"/>
    </source>
</evidence>
<protein>
    <recommendedName>
        <fullName evidence="2">C2 NT-type domain-containing protein</fullName>
    </recommendedName>
</protein>
<reference evidence="3 4" key="1">
    <citation type="submission" date="2024-02" db="EMBL/GenBank/DDBJ databases">
        <title>De novo assembly and annotation of 12 fungi associated with fruit tree decline syndrome in Ontario, Canada.</title>
        <authorList>
            <person name="Sulman M."/>
            <person name="Ellouze W."/>
            <person name="Ilyukhin E."/>
        </authorList>
    </citation>
    <scope>NUCLEOTIDE SEQUENCE [LARGE SCALE GENOMIC DNA]</scope>
    <source>
        <strain evidence="3 4">FDS-637</strain>
    </source>
</reference>
<gene>
    <name evidence="3" type="ORF">SLS55_007700</name>
</gene>
<dbReference type="InterPro" id="IPR048401">
    <property type="entry name" value="SLS1_C"/>
</dbReference>
<feature type="region of interest" description="Disordered" evidence="1">
    <location>
        <begin position="351"/>
        <end position="400"/>
    </location>
</feature>
<feature type="compositionally biased region" description="Basic and acidic residues" evidence="1">
    <location>
        <begin position="282"/>
        <end position="296"/>
    </location>
</feature>
<feature type="compositionally biased region" description="Acidic residues" evidence="1">
    <location>
        <begin position="735"/>
        <end position="745"/>
    </location>
</feature>
<organism evidence="3 4">
    <name type="scientific">Diplodia seriata</name>
    <dbReference type="NCBI Taxonomy" id="420778"/>
    <lineage>
        <taxon>Eukaryota</taxon>
        <taxon>Fungi</taxon>
        <taxon>Dikarya</taxon>
        <taxon>Ascomycota</taxon>
        <taxon>Pezizomycotina</taxon>
        <taxon>Dothideomycetes</taxon>
        <taxon>Dothideomycetes incertae sedis</taxon>
        <taxon>Botryosphaeriales</taxon>
        <taxon>Botryosphaeriaceae</taxon>
        <taxon>Diplodia</taxon>
    </lineage>
</organism>
<dbReference type="Pfam" id="PF20778">
    <property type="entry name" value="SLS1_C"/>
    <property type="match status" value="1"/>
</dbReference>
<dbReference type="InterPro" id="IPR032741">
    <property type="entry name" value="Sls1_KH-1"/>
</dbReference>